<evidence type="ECO:0000313" key="4">
    <source>
        <dbReference type="Proteomes" id="UP000431092"/>
    </source>
</evidence>
<dbReference type="InterPro" id="IPR036390">
    <property type="entry name" value="WH_DNA-bd_sf"/>
</dbReference>
<dbReference type="Proteomes" id="UP000431092">
    <property type="component" value="Unassembled WGS sequence"/>
</dbReference>
<evidence type="ECO:0000313" key="3">
    <source>
        <dbReference type="EMBL" id="MTB72469.1"/>
    </source>
</evidence>
<dbReference type="Pfam" id="PF08279">
    <property type="entry name" value="HTH_11"/>
    <property type="match status" value="1"/>
</dbReference>
<evidence type="ECO:0000259" key="2">
    <source>
        <dbReference type="Pfam" id="PF13280"/>
    </source>
</evidence>
<dbReference type="EMBL" id="WLVL01000039">
    <property type="protein sequence ID" value="MTB72469.1"/>
    <property type="molecule type" value="Genomic_DNA"/>
</dbReference>
<protein>
    <submittedName>
        <fullName evidence="3">WYL domain-containing protein</fullName>
    </submittedName>
</protein>
<feature type="domain" description="WYL" evidence="2">
    <location>
        <begin position="144"/>
        <end position="209"/>
    </location>
</feature>
<dbReference type="InterPro" id="IPR036388">
    <property type="entry name" value="WH-like_DNA-bd_sf"/>
</dbReference>
<evidence type="ECO:0000259" key="1">
    <source>
        <dbReference type="Pfam" id="PF08279"/>
    </source>
</evidence>
<dbReference type="Gene3D" id="1.10.10.10">
    <property type="entry name" value="Winged helix-like DNA-binding domain superfamily/Winged helix DNA-binding domain"/>
    <property type="match status" value="1"/>
</dbReference>
<dbReference type="InterPro" id="IPR051534">
    <property type="entry name" value="CBASS_pafABC_assoc_protein"/>
</dbReference>
<dbReference type="InterPro" id="IPR028349">
    <property type="entry name" value="PafC-like"/>
</dbReference>
<dbReference type="AlphaFoldDB" id="A0A6I3IVG7"/>
<reference evidence="3 4" key="1">
    <citation type="submission" date="2019-11" db="EMBL/GenBank/DDBJ databases">
        <title>Whole genome sequencing identifies a novel species of the genus Arsenicicoccus isolated from human blood.</title>
        <authorList>
            <person name="Jeong J.H."/>
            <person name="Kweon O.J."/>
            <person name="Kim H.R."/>
            <person name="Kim T.-H."/>
            <person name="Ha S.-M."/>
            <person name="Lee M.-K."/>
        </authorList>
    </citation>
    <scope>NUCLEOTIDE SEQUENCE [LARGE SCALE GENOMIC DNA]</scope>
    <source>
        <strain evidence="3 4">MKL-02</strain>
    </source>
</reference>
<dbReference type="PANTHER" id="PTHR34580">
    <property type="match status" value="1"/>
</dbReference>
<name>A0A6I3IVG7_9MICO</name>
<gene>
    <name evidence="3" type="ORF">GGG17_10915</name>
</gene>
<dbReference type="PANTHER" id="PTHR34580:SF3">
    <property type="entry name" value="PROTEIN PAFB"/>
    <property type="match status" value="1"/>
</dbReference>
<dbReference type="InterPro" id="IPR013196">
    <property type="entry name" value="HTH_11"/>
</dbReference>
<accession>A0A6I3IVG7</accession>
<proteinExistence type="predicted"/>
<dbReference type="SUPFAM" id="SSF46785">
    <property type="entry name" value="Winged helix' DNA-binding domain"/>
    <property type="match status" value="1"/>
</dbReference>
<comment type="caution">
    <text evidence="3">The sequence shown here is derived from an EMBL/GenBank/DDBJ whole genome shotgun (WGS) entry which is preliminary data.</text>
</comment>
<organism evidence="3 4">
    <name type="scientific">Arsenicicoccus cauae</name>
    <dbReference type="NCBI Taxonomy" id="2663847"/>
    <lineage>
        <taxon>Bacteria</taxon>
        <taxon>Bacillati</taxon>
        <taxon>Actinomycetota</taxon>
        <taxon>Actinomycetes</taxon>
        <taxon>Micrococcales</taxon>
        <taxon>Intrasporangiaceae</taxon>
        <taxon>Arsenicicoccus</taxon>
    </lineage>
</organism>
<dbReference type="RefSeq" id="WP_154593747.1">
    <property type="nucleotide sequence ID" value="NZ_WLVL01000039.1"/>
</dbReference>
<dbReference type="InterPro" id="IPR026881">
    <property type="entry name" value="WYL_dom"/>
</dbReference>
<dbReference type="PROSITE" id="PS52050">
    <property type="entry name" value="WYL"/>
    <property type="match status" value="1"/>
</dbReference>
<dbReference type="Pfam" id="PF13280">
    <property type="entry name" value="WYL"/>
    <property type="match status" value="1"/>
</dbReference>
<dbReference type="PIRSF" id="PIRSF016838">
    <property type="entry name" value="PafC"/>
    <property type="match status" value="1"/>
</dbReference>
<sequence length="316" mass="33928">MDDGATPLVRTLLALEAIQDRPGVTAAQLADRLGVTERAVRRYVLTLREAGVPVESSRGPYGGYRLGRGARLPPVVFTEDEAIALVTAVLSATAGQRQGTDIRREALDKVIRALPARTRQQAAVVRDTASGAGRPDPLPEPTVTSALVAAIADGRRVQLDYRSESGRAHAWLVDPWALVVRHGRWYLLGHAHHAQATRTLRVDRVVAATPTSERCSVPADLDPVAALEEALGAGWELETHVRFDAPLAEVSRWVGAVSGTLTQVEGGCELRGSTNDAEMYVVERLAQVPHPWRIVGGPELRQAARDVAARLAAAAD</sequence>
<keyword evidence="4" id="KW-1185">Reference proteome</keyword>
<feature type="domain" description="Helix-turn-helix type 11" evidence="1">
    <location>
        <begin position="14"/>
        <end position="65"/>
    </location>
</feature>